<evidence type="ECO:0000256" key="3">
    <source>
        <dbReference type="ARBA" id="ARBA00023002"/>
    </source>
</evidence>
<dbReference type="Gene3D" id="3.40.50.720">
    <property type="entry name" value="NAD(P)-binding Rossmann-like Domain"/>
    <property type="match status" value="1"/>
</dbReference>
<accession>A0ABR4FCS3</accession>
<dbReference type="PRINTS" id="PR00081">
    <property type="entry name" value="GDHRDH"/>
</dbReference>
<reference evidence="4 5" key="1">
    <citation type="submission" date="2024-03" db="EMBL/GenBank/DDBJ databases">
        <title>A high-quality draft genome sequence of Diaporthe vaccinii, a causative agent of upright dieback and viscid rot disease in cranberry plants.</title>
        <authorList>
            <person name="Sarrasin M."/>
            <person name="Lang B.F."/>
            <person name="Burger G."/>
        </authorList>
    </citation>
    <scope>NUCLEOTIDE SEQUENCE [LARGE SCALE GENOMIC DNA]</scope>
    <source>
        <strain evidence="4 5">IS7</strain>
    </source>
</reference>
<gene>
    <name evidence="4" type="ORF">FJTKL_09453</name>
</gene>
<dbReference type="PROSITE" id="PS00061">
    <property type="entry name" value="ADH_SHORT"/>
    <property type="match status" value="1"/>
</dbReference>
<keyword evidence="3" id="KW-0560">Oxidoreductase</keyword>
<dbReference type="Proteomes" id="UP001600888">
    <property type="component" value="Unassembled WGS sequence"/>
</dbReference>
<dbReference type="InterPro" id="IPR036291">
    <property type="entry name" value="NAD(P)-bd_dom_sf"/>
</dbReference>
<comment type="caution">
    <text evidence="4">The sequence shown here is derived from an EMBL/GenBank/DDBJ whole genome shotgun (WGS) entry which is preliminary data.</text>
</comment>
<evidence type="ECO:0000313" key="4">
    <source>
        <dbReference type="EMBL" id="KAL2292489.1"/>
    </source>
</evidence>
<comment type="similarity">
    <text evidence="1">Belongs to the short-chain dehydrogenases/reductases (SDR) family.</text>
</comment>
<dbReference type="CDD" id="cd05233">
    <property type="entry name" value="SDR_c"/>
    <property type="match status" value="1"/>
</dbReference>
<keyword evidence="5" id="KW-1185">Reference proteome</keyword>
<organism evidence="4 5">
    <name type="scientific">Diaporthe vaccinii</name>
    <dbReference type="NCBI Taxonomy" id="105482"/>
    <lineage>
        <taxon>Eukaryota</taxon>
        <taxon>Fungi</taxon>
        <taxon>Dikarya</taxon>
        <taxon>Ascomycota</taxon>
        <taxon>Pezizomycotina</taxon>
        <taxon>Sordariomycetes</taxon>
        <taxon>Sordariomycetidae</taxon>
        <taxon>Diaporthales</taxon>
        <taxon>Diaporthaceae</taxon>
        <taxon>Diaporthe</taxon>
        <taxon>Diaporthe eres species complex</taxon>
    </lineage>
</organism>
<name>A0ABR4FCS3_9PEZI</name>
<keyword evidence="2" id="KW-0521">NADP</keyword>
<dbReference type="SUPFAM" id="SSF51735">
    <property type="entry name" value="NAD(P)-binding Rossmann-fold domains"/>
    <property type="match status" value="1"/>
</dbReference>
<protein>
    <submittedName>
        <fullName evidence="4">Uncharacterized protein</fullName>
    </submittedName>
</protein>
<sequence length="273" mass="28403">MEITGYAFVTGGGKASGIGRACCLAFAKEGARGLVVADINLEGAQETAAQAKALAKDPGFRVDTVQVDICVEESVRTAVIHAAKYLGRIDYAVHSAGIPGGTFDPIAEASFADFKHLLDVNVNGTFLFNSLVSAAMKIQEPHQASATDPARGTTRGSIVNLSSVSEFMAVSNMVQYTTCKHAISGITKTAALDNAPLGIRVNSVCPTWTDTPMTRRATDVASGLEQALLATIPLGRLGRPEEAADAVIFLCSARSSFTTGSSLVLDGGMTLSC</sequence>
<evidence type="ECO:0000256" key="2">
    <source>
        <dbReference type="ARBA" id="ARBA00022857"/>
    </source>
</evidence>
<dbReference type="PANTHER" id="PTHR24321">
    <property type="entry name" value="DEHYDROGENASES, SHORT CHAIN"/>
    <property type="match status" value="1"/>
</dbReference>
<dbReference type="InterPro" id="IPR002347">
    <property type="entry name" value="SDR_fam"/>
</dbReference>
<evidence type="ECO:0000256" key="1">
    <source>
        <dbReference type="ARBA" id="ARBA00006484"/>
    </source>
</evidence>
<dbReference type="InterPro" id="IPR020904">
    <property type="entry name" value="Sc_DH/Rdtase_CS"/>
</dbReference>
<evidence type="ECO:0000313" key="5">
    <source>
        <dbReference type="Proteomes" id="UP001600888"/>
    </source>
</evidence>
<dbReference type="PRINTS" id="PR00080">
    <property type="entry name" value="SDRFAMILY"/>
</dbReference>
<dbReference type="PANTHER" id="PTHR24321:SF12">
    <property type="entry name" value="SHORT-CHAIN DEHYDROGENASE_REDUCTASE FAMILY, PUTATIVE (AFU_ORTHOLOGUE AFUA_5G14340)-RELATED"/>
    <property type="match status" value="1"/>
</dbReference>
<dbReference type="Pfam" id="PF13561">
    <property type="entry name" value="adh_short_C2"/>
    <property type="match status" value="1"/>
</dbReference>
<proteinExistence type="inferred from homology"/>
<dbReference type="EMBL" id="JBAWTH010000003">
    <property type="protein sequence ID" value="KAL2292489.1"/>
    <property type="molecule type" value="Genomic_DNA"/>
</dbReference>